<feature type="domain" description="Carboxymuconolactone decarboxylase-like" evidence="1">
    <location>
        <begin position="163"/>
        <end position="244"/>
    </location>
</feature>
<name>C0EF81_9FIRM</name>
<keyword evidence="2" id="KW-0560">Oxidoreductase</keyword>
<dbReference type="STRING" id="537013.CLOSTMETH_02522"/>
<feature type="domain" description="Carboxymuconolactone decarboxylase-like" evidence="1">
    <location>
        <begin position="26"/>
        <end position="110"/>
    </location>
</feature>
<dbReference type="AlphaFoldDB" id="C0EF81"/>
<sequence length="245" mass="26979">MNRTDVCNKQYQELFGGERGVHPTDPEFMDILQKFIFGEVSQVGELDNKMRELITISVLTALQTLPQLSAHVQAALNVGLTPTQIREALYNCAPFIGFPKTLNAIAAMNEVFVKNGIALPLKDEATVTEDNRFDVGHSIQSPFYGNEIKEKYKDIPNGMGNKLADFLTELCFGDFYSRTGLSIQTRELLAVCVLTALGQTGPLKAHREGNLKAGNTIETIYAALLQCVPYVGFPLVFAAMDAIKD</sequence>
<evidence type="ECO:0000313" key="2">
    <source>
        <dbReference type="EMBL" id="EEG29884.1"/>
    </source>
</evidence>
<dbReference type="eggNOG" id="COG0599">
    <property type="taxonomic scope" value="Bacteria"/>
</dbReference>
<dbReference type="PANTHER" id="PTHR33570">
    <property type="entry name" value="4-CARBOXYMUCONOLACTONE DECARBOXYLASE FAMILY PROTEIN"/>
    <property type="match status" value="1"/>
</dbReference>
<dbReference type="Pfam" id="PF02627">
    <property type="entry name" value="CMD"/>
    <property type="match status" value="2"/>
</dbReference>
<dbReference type="GO" id="GO:0051920">
    <property type="term" value="F:peroxiredoxin activity"/>
    <property type="evidence" value="ECO:0007669"/>
    <property type="project" value="InterPro"/>
</dbReference>
<reference evidence="2 3" key="1">
    <citation type="submission" date="2009-01" db="EMBL/GenBank/DDBJ databases">
        <authorList>
            <person name="Fulton L."/>
            <person name="Clifton S."/>
            <person name="Fulton B."/>
            <person name="Xu J."/>
            <person name="Minx P."/>
            <person name="Pepin K.H."/>
            <person name="Johnson M."/>
            <person name="Bhonagiri V."/>
            <person name="Nash W.E."/>
            <person name="Mardis E.R."/>
            <person name="Wilson R.K."/>
        </authorList>
    </citation>
    <scope>NUCLEOTIDE SEQUENCE [LARGE SCALE GENOMIC DNA]</scope>
    <source>
        <strain evidence="2 3">DSM 5476</strain>
    </source>
</reference>
<dbReference type="PANTHER" id="PTHR33570:SF2">
    <property type="entry name" value="CARBOXYMUCONOLACTONE DECARBOXYLASE-LIKE DOMAIN-CONTAINING PROTEIN"/>
    <property type="match status" value="1"/>
</dbReference>
<keyword evidence="3" id="KW-1185">Reference proteome</keyword>
<reference evidence="2 3" key="2">
    <citation type="submission" date="2009-02" db="EMBL/GenBank/DDBJ databases">
        <title>Draft genome sequence of Clostridium methylpentosum (DSM 5476).</title>
        <authorList>
            <person name="Sudarsanam P."/>
            <person name="Ley R."/>
            <person name="Guruge J."/>
            <person name="Turnbaugh P.J."/>
            <person name="Mahowald M."/>
            <person name="Liep D."/>
            <person name="Gordon J."/>
        </authorList>
    </citation>
    <scope>NUCLEOTIDE SEQUENCE [LARGE SCALE GENOMIC DNA]</scope>
    <source>
        <strain evidence="2 3">DSM 5476</strain>
    </source>
</reference>
<organism evidence="2 3">
    <name type="scientific">[Clostridium] methylpentosum DSM 5476</name>
    <dbReference type="NCBI Taxonomy" id="537013"/>
    <lineage>
        <taxon>Bacteria</taxon>
        <taxon>Bacillati</taxon>
        <taxon>Bacillota</taxon>
        <taxon>Clostridia</taxon>
        <taxon>Eubacteriales</taxon>
        <taxon>Oscillospiraceae</taxon>
        <taxon>Oscillospiraceae incertae sedis</taxon>
    </lineage>
</organism>
<protein>
    <submittedName>
        <fullName evidence="2">Alkylhydroperoxidase AhpD family core domain protein</fullName>
    </submittedName>
</protein>
<dbReference type="HOGENOM" id="CLU_070025_0_0_9"/>
<dbReference type="Proteomes" id="UP000003340">
    <property type="component" value="Unassembled WGS sequence"/>
</dbReference>
<accession>C0EF81</accession>
<keyword evidence="2" id="KW-0575">Peroxidase</keyword>
<evidence type="ECO:0000259" key="1">
    <source>
        <dbReference type="Pfam" id="PF02627"/>
    </source>
</evidence>
<dbReference type="SUPFAM" id="SSF69118">
    <property type="entry name" value="AhpD-like"/>
    <property type="match status" value="1"/>
</dbReference>
<dbReference type="Gene3D" id="1.20.1290.10">
    <property type="entry name" value="AhpD-like"/>
    <property type="match status" value="1"/>
</dbReference>
<dbReference type="EMBL" id="ACEC01000084">
    <property type="protein sequence ID" value="EEG29884.1"/>
    <property type="molecule type" value="Genomic_DNA"/>
</dbReference>
<dbReference type="InterPro" id="IPR052512">
    <property type="entry name" value="4CMD/NDH-1_regulator"/>
</dbReference>
<comment type="caution">
    <text evidence="2">The sequence shown here is derived from an EMBL/GenBank/DDBJ whole genome shotgun (WGS) entry which is preliminary data.</text>
</comment>
<dbReference type="InterPro" id="IPR003779">
    <property type="entry name" value="CMD-like"/>
</dbReference>
<gene>
    <name evidence="2" type="ORF">CLOSTMETH_02522</name>
</gene>
<proteinExistence type="predicted"/>
<dbReference type="InterPro" id="IPR029032">
    <property type="entry name" value="AhpD-like"/>
</dbReference>
<evidence type="ECO:0000313" key="3">
    <source>
        <dbReference type="Proteomes" id="UP000003340"/>
    </source>
</evidence>